<keyword evidence="4 6" id="KW-1133">Transmembrane helix</keyword>
<keyword evidence="3 6" id="KW-0812">Transmembrane</keyword>
<name>A0A0A9WR32_LYGHE</name>
<dbReference type="InterPro" id="IPR038330">
    <property type="entry name" value="TspO/MBR-related_sf"/>
</dbReference>
<keyword evidence="5 6" id="KW-0472">Membrane</keyword>
<protein>
    <submittedName>
        <fullName evidence="7">Translocator protein</fullName>
    </submittedName>
</protein>
<organism evidence="7">
    <name type="scientific">Lygus hesperus</name>
    <name type="common">Western plant bug</name>
    <dbReference type="NCBI Taxonomy" id="30085"/>
    <lineage>
        <taxon>Eukaryota</taxon>
        <taxon>Metazoa</taxon>
        <taxon>Ecdysozoa</taxon>
        <taxon>Arthropoda</taxon>
        <taxon>Hexapoda</taxon>
        <taxon>Insecta</taxon>
        <taxon>Pterygota</taxon>
        <taxon>Neoptera</taxon>
        <taxon>Paraneoptera</taxon>
        <taxon>Hemiptera</taxon>
        <taxon>Heteroptera</taxon>
        <taxon>Panheteroptera</taxon>
        <taxon>Cimicomorpha</taxon>
        <taxon>Miridae</taxon>
        <taxon>Mirini</taxon>
        <taxon>Lygus</taxon>
    </lineage>
</organism>
<dbReference type="GO" id="GO:0033013">
    <property type="term" value="P:tetrapyrrole metabolic process"/>
    <property type="evidence" value="ECO:0007669"/>
    <property type="project" value="UniProtKB-ARBA"/>
</dbReference>
<evidence type="ECO:0000256" key="6">
    <source>
        <dbReference type="SAM" id="Phobius"/>
    </source>
</evidence>
<evidence type="ECO:0000256" key="3">
    <source>
        <dbReference type="ARBA" id="ARBA00022692"/>
    </source>
</evidence>
<evidence type="ECO:0000256" key="5">
    <source>
        <dbReference type="ARBA" id="ARBA00023136"/>
    </source>
</evidence>
<reference evidence="7" key="2">
    <citation type="submission" date="2014-07" db="EMBL/GenBank/DDBJ databases">
        <authorList>
            <person name="Hull J."/>
        </authorList>
    </citation>
    <scope>NUCLEOTIDE SEQUENCE</scope>
</reference>
<evidence type="ECO:0000313" key="7">
    <source>
        <dbReference type="EMBL" id="JAG09881.1"/>
    </source>
</evidence>
<dbReference type="EMBL" id="GBHO01033723">
    <property type="protein sequence ID" value="JAG09881.1"/>
    <property type="molecule type" value="Transcribed_RNA"/>
</dbReference>
<dbReference type="Pfam" id="PF03073">
    <property type="entry name" value="TspO_MBR"/>
    <property type="match status" value="1"/>
</dbReference>
<feature type="transmembrane region" description="Helical" evidence="6">
    <location>
        <begin position="86"/>
        <end position="106"/>
    </location>
</feature>
<sequence length="116" mass="13264">KMQFDIMSMRNFGVGFASYLVWTEGGGFEESSVPLGSYVTLLTLYWSYHPVLFRLKSNELSLVHSITTAVSAATTTVLFWRVTQRAGVLMIPFLAHLGFTAFRQWVCRNRKRTSFE</sequence>
<dbReference type="Gene3D" id="1.20.1260.100">
    <property type="entry name" value="TspO/MBR protein"/>
    <property type="match status" value="1"/>
</dbReference>
<comment type="similarity">
    <text evidence="2">Belongs to the TspO/BZRP family.</text>
</comment>
<feature type="non-terminal residue" evidence="7">
    <location>
        <position position="1"/>
    </location>
</feature>
<evidence type="ECO:0000256" key="4">
    <source>
        <dbReference type="ARBA" id="ARBA00022989"/>
    </source>
</evidence>
<proteinExistence type="inferred from homology"/>
<dbReference type="PANTHER" id="PTHR10057">
    <property type="entry name" value="PERIPHERAL-TYPE BENZODIAZEPINE RECEPTOR"/>
    <property type="match status" value="1"/>
</dbReference>
<evidence type="ECO:0000256" key="1">
    <source>
        <dbReference type="ARBA" id="ARBA00004141"/>
    </source>
</evidence>
<dbReference type="PANTHER" id="PTHR10057:SF0">
    <property type="entry name" value="TRANSLOCATOR PROTEIN"/>
    <property type="match status" value="1"/>
</dbReference>
<dbReference type="InterPro" id="IPR004307">
    <property type="entry name" value="TspO_MBR"/>
</dbReference>
<reference evidence="7" key="1">
    <citation type="journal article" date="2014" name="PLoS ONE">
        <title>Transcriptome-Based Identification of ABC Transporters in the Western Tarnished Plant Bug Lygus hesperus.</title>
        <authorList>
            <person name="Hull J.J."/>
            <person name="Chaney K."/>
            <person name="Geib S.M."/>
            <person name="Fabrick J.A."/>
            <person name="Brent C.S."/>
            <person name="Walsh D."/>
            <person name="Lavine L.C."/>
        </authorList>
    </citation>
    <scope>NUCLEOTIDE SEQUENCE</scope>
</reference>
<dbReference type="GO" id="GO:0005741">
    <property type="term" value="C:mitochondrial outer membrane"/>
    <property type="evidence" value="ECO:0007669"/>
    <property type="project" value="TreeGrafter"/>
</dbReference>
<dbReference type="AlphaFoldDB" id="A0A0A9WR32"/>
<evidence type="ECO:0000256" key="2">
    <source>
        <dbReference type="ARBA" id="ARBA00007524"/>
    </source>
</evidence>
<accession>A0A0A9WR32</accession>
<comment type="subcellular location">
    <subcellularLocation>
        <location evidence="1">Membrane</location>
        <topology evidence="1">Multi-pass membrane protein</topology>
    </subcellularLocation>
</comment>
<gene>
    <name evidence="7" type="primary">TSPO_3</name>
    <name evidence="7" type="ORF">CM83_1899</name>
</gene>
<dbReference type="CDD" id="cd15904">
    <property type="entry name" value="TSPO_MBR"/>
    <property type="match status" value="1"/>
</dbReference>
<feature type="transmembrane region" description="Helical" evidence="6">
    <location>
        <begin position="60"/>
        <end position="80"/>
    </location>
</feature>